<proteinExistence type="inferred from homology"/>
<dbReference type="Pfam" id="PF17082">
    <property type="entry name" value="Spc29"/>
    <property type="match status" value="1"/>
</dbReference>
<feature type="compositionally biased region" description="Polar residues" evidence="9">
    <location>
        <begin position="182"/>
        <end position="192"/>
    </location>
</feature>
<sequence>MEGDREGYSFFVRTFFSRPETDDTINNFKRDYMESMKKLNMVLNTSRNGSPMRGTTGPKKVKEVDELNIRSPPRIPNERVQSNRKLDDNDNVRLQFKTREPNSRISSTSTLGPSDEQIHVLIDEMKELRETLYRQQTQLQALKVDLKQERQKTSFLQYKVDRLESGSRTVPQNGFPPRDRPVSSSYLPSSAGHSAPAMFANDDLEINHRANSDSYYDMKLRERLRNSFLNEKYKNPLYDNRPRNVFASPTYINNDHFPNERQPSSRENLRYTSSYRLPSPPPVSYSRAVEEESTSNLLSMS</sequence>
<evidence type="ECO:0000256" key="5">
    <source>
        <dbReference type="ARBA" id="ARBA00023242"/>
    </source>
</evidence>
<evidence type="ECO:0000256" key="2">
    <source>
        <dbReference type="ARBA" id="ARBA00016328"/>
    </source>
</evidence>
<keyword evidence="4 7" id="KW-0206">Cytoskeleton</keyword>
<dbReference type="AlphaFoldDB" id="J7SAJ3"/>
<feature type="coiled-coil region" evidence="8">
    <location>
        <begin position="125"/>
        <end position="152"/>
    </location>
</feature>
<organism evidence="10 11">
    <name type="scientific">Huiozyma naganishii (strain ATCC MYA-139 / BCRC 22969 / CBS 8797 / KCTC 17520 / NBRC 10181 / NCYC 3082 / Yp74L-3)</name>
    <name type="common">Yeast</name>
    <name type="synonym">Kazachstania naganishii</name>
    <dbReference type="NCBI Taxonomy" id="1071383"/>
    <lineage>
        <taxon>Eukaryota</taxon>
        <taxon>Fungi</taxon>
        <taxon>Dikarya</taxon>
        <taxon>Ascomycota</taxon>
        <taxon>Saccharomycotina</taxon>
        <taxon>Saccharomycetes</taxon>
        <taxon>Saccharomycetales</taxon>
        <taxon>Saccharomycetaceae</taxon>
        <taxon>Huiozyma</taxon>
    </lineage>
</organism>
<comment type="subcellular location">
    <subcellularLocation>
        <location evidence="7">Cytoplasm</location>
        <location evidence="7">Cytoskeleton</location>
        <location evidence="7">Microtubule organizing center</location>
        <location evidence="7">Spindle pole body</location>
    </subcellularLocation>
    <subcellularLocation>
        <location evidence="7">Nucleus</location>
    </subcellularLocation>
</comment>
<dbReference type="KEGG" id="kng:KNAG_0J01400"/>
<dbReference type="GO" id="GO:0005200">
    <property type="term" value="F:structural constituent of cytoskeleton"/>
    <property type="evidence" value="ECO:0007669"/>
    <property type="project" value="InterPro"/>
</dbReference>
<keyword evidence="8" id="KW-0175">Coiled coil</keyword>
<dbReference type="HOGENOM" id="CLU_924570_0_0_1"/>
<accession>J7SAJ3</accession>
<dbReference type="GO" id="GO:0030474">
    <property type="term" value="P:spindle pole body duplication"/>
    <property type="evidence" value="ECO:0007669"/>
    <property type="project" value="InterPro"/>
</dbReference>
<dbReference type="InterPro" id="IPR031392">
    <property type="entry name" value="Spc29"/>
</dbReference>
<keyword evidence="5 7" id="KW-0539">Nucleus</keyword>
<evidence type="ECO:0000256" key="9">
    <source>
        <dbReference type="SAM" id="MobiDB-lite"/>
    </source>
</evidence>
<evidence type="ECO:0000256" key="3">
    <source>
        <dbReference type="ARBA" id="ARBA00022490"/>
    </source>
</evidence>
<dbReference type="eggNOG" id="ENOG502SD8E">
    <property type="taxonomic scope" value="Eukaryota"/>
</dbReference>
<dbReference type="GO" id="GO:0005823">
    <property type="term" value="C:central plaque of spindle pole body"/>
    <property type="evidence" value="ECO:0007669"/>
    <property type="project" value="InterPro"/>
</dbReference>
<dbReference type="OrthoDB" id="4036034at2759"/>
<dbReference type="GO" id="GO:0005634">
    <property type="term" value="C:nucleus"/>
    <property type="evidence" value="ECO:0007669"/>
    <property type="project" value="UniProtKB-SubCell"/>
</dbReference>
<protein>
    <recommendedName>
        <fullName evidence="2 7">Spindle pole component 29</fullName>
    </recommendedName>
</protein>
<evidence type="ECO:0000313" key="11">
    <source>
        <dbReference type="Proteomes" id="UP000006310"/>
    </source>
</evidence>
<keyword evidence="11" id="KW-1185">Reference proteome</keyword>
<feature type="region of interest" description="Disordered" evidence="9">
    <location>
        <begin position="272"/>
        <end position="301"/>
    </location>
</feature>
<feature type="region of interest" description="Disordered" evidence="9">
    <location>
        <begin position="71"/>
        <end position="90"/>
    </location>
</feature>
<dbReference type="Proteomes" id="UP000006310">
    <property type="component" value="Chromosome 10"/>
</dbReference>
<comment type="similarity">
    <text evidence="1 7">Belongs to the SPC29 family.</text>
</comment>
<dbReference type="RefSeq" id="XP_022466466.1">
    <property type="nucleotide sequence ID" value="XM_022610140.1"/>
</dbReference>
<evidence type="ECO:0000256" key="7">
    <source>
        <dbReference type="RuleBase" id="RU362139"/>
    </source>
</evidence>
<feature type="region of interest" description="Disordered" evidence="9">
    <location>
        <begin position="166"/>
        <end position="192"/>
    </location>
</feature>
<name>J7SAJ3_HUIN7</name>
<reference evidence="10 11" key="1">
    <citation type="journal article" date="2011" name="Proc. Natl. Acad. Sci. U.S.A.">
        <title>Evolutionary erosion of yeast sex chromosomes by mating-type switching accidents.</title>
        <authorList>
            <person name="Gordon J.L."/>
            <person name="Armisen D."/>
            <person name="Proux-Wera E."/>
            <person name="Oheigeartaigh S.S."/>
            <person name="Byrne K.P."/>
            <person name="Wolfe K.H."/>
        </authorList>
    </citation>
    <scope>NUCLEOTIDE SEQUENCE [LARGE SCALE GENOMIC DNA]</scope>
    <source>
        <strain evidence="11">ATCC MYA-139 / BCRC 22969 / CBS 8797 / CCRC 22969 / KCTC 17520 / NBRC 10181 / NCYC 3082</strain>
    </source>
</reference>
<evidence type="ECO:0000256" key="1">
    <source>
        <dbReference type="ARBA" id="ARBA00009217"/>
    </source>
</evidence>
<evidence type="ECO:0000256" key="4">
    <source>
        <dbReference type="ARBA" id="ARBA00023212"/>
    </source>
</evidence>
<gene>
    <name evidence="10" type="primary">KNAG0J01400</name>
    <name evidence="7" type="synonym">SPC29</name>
    <name evidence="10" type="ordered locus">KNAG_0J01400</name>
</gene>
<dbReference type="EMBL" id="HE978323">
    <property type="protein sequence ID" value="CCK72221.1"/>
    <property type="molecule type" value="Genomic_DNA"/>
</dbReference>
<evidence type="ECO:0000313" key="10">
    <source>
        <dbReference type="EMBL" id="CCK72221.1"/>
    </source>
</evidence>
<evidence type="ECO:0000256" key="6">
    <source>
        <dbReference type="ARBA" id="ARBA00025108"/>
    </source>
</evidence>
<evidence type="ECO:0000256" key="8">
    <source>
        <dbReference type="SAM" id="Coils"/>
    </source>
</evidence>
<dbReference type="GeneID" id="34527976"/>
<comment type="function">
    <text evidence="6">Component of the spindle pole body (SPB) required for the proper execution of spindle pole body (SPB) duplication. Links the central plaque component SPC42 to the inner plaque component SPC110.</text>
</comment>
<reference evidence="11" key="2">
    <citation type="submission" date="2012-08" db="EMBL/GenBank/DDBJ databases">
        <title>Genome sequence of Kazachstania naganishii.</title>
        <authorList>
            <person name="Gordon J.L."/>
            <person name="Armisen D."/>
            <person name="Proux-Wera E."/>
            <person name="OhEigeartaigh S.S."/>
            <person name="Byrne K.P."/>
            <person name="Wolfe K.H."/>
        </authorList>
    </citation>
    <scope>NUCLEOTIDE SEQUENCE [LARGE SCALE GENOMIC DNA]</scope>
    <source>
        <strain evidence="11">ATCC MYA-139 / BCRC 22969 / CBS 8797 / CCRC 22969 / KCTC 17520 / NBRC 10181 / NCYC 3082</strain>
    </source>
</reference>
<keyword evidence="3 7" id="KW-0963">Cytoplasm</keyword>